<dbReference type="RefSeq" id="WP_137699226.1">
    <property type="nucleotide sequence ID" value="NZ_CP061336.1"/>
</dbReference>
<proteinExistence type="predicted"/>
<reference evidence="1 2" key="1">
    <citation type="submission" date="2020-09" db="EMBL/GenBank/DDBJ databases">
        <title>Characterization and genome sequencing of Ruminiclostridium sp. nov. MA18.</title>
        <authorList>
            <person name="Rettenmaier R."/>
            <person name="Kowollik M.-L."/>
            <person name="Liebl W."/>
            <person name="Zverlov V."/>
        </authorList>
    </citation>
    <scope>NUCLEOTIDE SEQUENCE [LARGE SCALE GENOMIC DNA]</scope>
    <source>
        <strain evidence="1 2">MA18</strain>
    </source>
</reference>
<dbReference type="AlphaFoldDB" id="A0A4U7J5X9"/>
<gene>
    <name evidence="1" type="ORF">EHE19_016735</name>
</gene>
<accession>A0A4U7J5X9</accession>
<name>A0A4U7J5X9_9FIRM</name>
<evidence type="ECO:0000313" key="2">
    <source>
        <dbReference type="Proteomes" id="UP000306409"/>
    </source>
</evidence>
<dbReference type="OrthoDB" id="7428016at2"/>
<evidence type="ECO:0000313" key="1">
    <source>
        <dbReference type="EMBL" id="QNU66487.1"/>
    </source>
</evidence>
<dbReference type="Proteomes" id="UP000306409">
    <property type="component" value="Chromosome"/>
</dbReference>
<protein>
    <recommendedName>
        <fullName evidence="3">SRPBCC family protein</fullName>
    </recommendedName>
</protein>
<evidence type="ECO:0008006" key="3">
    <source>
        <dbReference type="Google" id="ProtNLM"/>
    </source>
</evidence>
<organism evidence="1 2">
    <name type="scientific">Ruminiclostridium herbifermentans</name>
    <dbReference type="NCBI Taxonomy" id="2488810"/>
    <lineage>
        <taxon>Bacteria</taxon>
        <taxon>Bacillati</taxon>
        <taxon>Bacillota</taxon>
        <taxon>Clostridia</taxon>
        <taxon>Eubacteriales</taxon>
        <taxon>Oscillospiraceae</taxon>
        <taxon>Ruminiclostridium</taxon>
    </lineage>
</organism>
<dbReference type="KEGG" id="rher:EHE19_016735"/>
<dbReference type="EMBL" id="CP061336">
    <property type="protein sequence ID" value="QNU66487.1"/>
    <property type="molecule type" value="Genomic_DNA"/>
</dbReference>
<keyword evidence="2" id="KW-1185">Reference proteome</keyword>
<sequence>MRTKTICIGSVFPSTADEIWDKIQHVKTLQYIAYPYATFSPLGNGDMTWKEGKIFKFRFKLFGFLSLGIHTINIMVFDKDALTIYTTESNKTVPVWNHRITMEETSKSSVKYTDEVEIDAGWKTIFVVAWAKMFYRHRQKKWLKILRKNN</sequence>